<dbReference type="GO" id="GO:0043565">
    <property type="term" value="F:sequence-specific DNA binding"/>
    <property type="evidence" value="ECO:0007669"/>
    <property type="project" value="InterPro"/>
</dbReference>
<organism evidence="5 6">
    <name type="scientific">Candidatus Borkfalkia ceftriaxoniphila</name>
    <dbReference type="NCBI Taxonomy" id="2508949"/>
    <lineage>
        <taxon>Bacteria</taxon>
        <taxon>Bacillati</taxon>
        <taxon>Bacillota</taxon>
        <taxon>Clostridia</taxon>
        <taxon>Christensenellales</taxon>
        <taxon>Christensenellaceae</taxon>
        <taxon>Candidatus Borkfalkia</taxon>
    </lineage>
</organism>
<feature type="domain" description="HTH araC/xylS-type" evidence="4">
    <location>
        <begin position="14"/>
        <end position="60"/>
    </location>
</feature>
<dbReference type="Pfam" id="PF12833">
    <property type="entry name" value="HTH_18"/>
    <property type="match status" value="1"/>
</dbReference>
<dbReference type="EMBL" id="SDOZ01000002">
    <property type="protein sequence ID" value="RXZ61036.1"/>
    <property type="molecule type" value="Genomic_DNA"/>
</dbReference>
<dbReference type="InterPro" id="IPR018060">
    <property type="entry name" value="HTH_AraC"/>
</dbReference>
<gene>
    <name evidence="5" type="ORF">ESZ91_01230</name>
</gene>
<dbReference type="GO" id="GO:0003700">
    <property type="term" value="F:DNA-binding transcription factor activity"/>
    <property type="evidence" value="ECO:0007669"/>
    <property type="project" value="InterPro"/>
</dbReference>
<dbReference type="PROSITE" id="PS01124">
    <property type="entry name" value="HTH_ARAC_FAMILY_2"/>
    <property type="match status" value="1"/>
</dbReference>
<evidence type="ECO:0000313" key="6">
    <source>
        <dbReference type="Proteomes" id="UP000291269"/>
    </source>
</evidence>
<dbReference type="InterPro" id="IPR009057">
    <property type="entry name" value="Homeodomain-like_sf"/>
</dbReference>
<dbReference type="AlphaFoldDB" id="A0A4V1QV11"/>
<dbReference type="InterPro" id="IPR020449">
    <property type="entry name" value="Tscrpt_reg_AraC-type_HTH"/>
</dbReference>
<dbReference type="Proteomes" id="UP000291269">
    <property type="component" value="Unassembled WGS sequence"/>
</dbReference>
<comment type="caution">
    <text evidence="5">The sequence shown here is derived from an EMBL/GenBank/DDBJ whole genome shotgun (WGS) entry which is preliminary data.</text>
</comment>
<keyword evidence="2" id="KW-0238">DNA-binding</keyword>
<protein>
    <submittedName>
        <fullName evidence="5">Helix-turn-helix domain-containing protein</fullName>
    </submittedName>
</protein>
<dbReference type="PANTHER" id="PTHR43280:SF28">
    <property type="entry name" value="HTH-TYPE TRANSCRIPTIONAL ACTIVATOR RHAS"/>
    <property type="match status" value="1"/>
</dbReference>
<evidence type="ECO:0000259" key="4">
    <source>
        <dbReference type="PROSITE" id="PS01124"/>
    </source>
</evidence>
<evidence type="ECO:0000256" key="1">
    <source>
        <dbReference type="ARBA" id="ARBA00023015"/>
    </source>
</evidence>
<keyword evidence="1" id="KW-0805">Transcription regulation</keyword>
<dbReference type="OrthoDB" id="1410840at2"/>
<sequence>MNDPVRDILVILREKAQELLCSTTLSISEIAAATGYDSVHNFYKLFKKYNNSTPNEFRKKFR</sequence>
<name>A0A4V1QV11_9FIRM</name>
<keyword evidence="6" id="KW-1185">Reference proteome</keyword>
<evidence type="ECO:0000256" key="2">
    <source>
        <dbReference type="ARBA" id="ARBA00023125"/>
    </source>
</evidence>
<accession>A0A4V1QV11</accession>
<dbReference type="PANTHER" id="PTHR43280">
    <property type="entry name" value="ARAC-FAMILY TRANSCRIPTIONAL REGULATOR"/>
    <property type="match status" value="1"/>
</dbReference>
<dbReference type="PRINTS" id="PR00032">
    <property type="entry name" value="HTHARAC"/>
</dbReference>
<keyword evidence="3" id="KW-0804">Transcription</keyword>
<dbReference type="RefSeq" id="WP_129223310.1">
    <property type="nucleotide sequence ID" value="NZ_SDOZ01000002.1"/>
</dbReference>
<reference evidence="5 6" key="1">
    <citation type="journal article" date="2019" name="Gut">
        <title>Antibiotics-induced monodominance of a novel gut bacterial order.</title>
        <authorList>
            <person name="Hildebrand F."/>
            <person name="Moitinho-Silva L."/>
            <person name="Blasche S."/>
            <person name="Jahn M.T."/>
            <person name="Gossmann T.I."/>
            <person name="Heuerta-Cepas J."/>
            <person name="Hercog R."/>
            <person name="Luetge M."/>
            <person name="Bahram M."/>
            <person name="Pryszlak A."/>
            <person name="Alves R.J."/>
            <person name="Waszak S.M."/>
            <person name="Zhu A."/>
            <person name="Ye L."/>
            <person name="Costea P.I."/>
            <person name="Aalvink S."/>
            <person name="Belzer C."/>
            <person name="Forslund S.K."/>
            <person name="Sunagawa S."/>
            <person name="Hentschel U."/>
            <person name="Merten C."/>
            <person name="Patil K.R."/>
            <person name="Benes V."/>
            <person name="Bork P."/>
        </authorList>
    </citation>
    <scope>NUCLEOTIDE SEQUENCE [LARGE SCALE GENOMIC DNA]</scope>
    <source>
        <strain evidence="5 6">HDS1380</strain>
    </source>
</reference>
<dbReference type="SUPFAM" id="SSF46689">
    <property type="entry name" value="Homeodomain-like"/>
    <property type="match status" value="1"/>
</dbReference>
<evidence type="ECO:0000313" key="5">
    <source>
        <dbReference type="EMBL" id="RXZ61036.1"/>
    </source>
</evidence>
<evidence type="ECO:0000256" key="3">
    <source>
        <dbReference type="ARBA" id="ARBA00023163"/>
    </source>
</evidence>
<dbReference type="Gene3D" id="1.10.10.60">
    <property type="entry name" value="Homeodomain-like"/>
    <property type="match status" value="1"/>
</dbReference>
<proteinExistence type="predicted"/>